<dbReference type="Proteomes" id="UP000663852">
    <property type="component" value="Unassembled WGS sequence"/>
</dbReference>
<name>A0A815XYH6_ADIRI</name>
<reference evidence="1" key="1">
    <citation type="submission" date="2021-02" db="EMBL/GenBank/DDBJ databases">
        <authorList>
            <person name="Nowell W R."/>
        </authorList>
    </citation>
    <scope>NUCLEOTIDE SEQUENCE</scope>
</reference>
<comment type="caution">
    <text evidence="1">The sequence shown here is derived from an EMBL/GenBank/DDBJ whole genome shotgun (WGS) entry which is preliminary data.</text>
</comment>
<gene>
    <name evidence="1" type="ORF">EDS130_LOCUS46707</name>
</gene>
<organism evidence="1 2">
    <name type="scientific">Adineta ricciae</name>
    <name type="common">Rotifer</name>
    <dbReference type="NCBI Taxonomy" id="249248"/>
    <lineage>
        <taxon>Eukaryota</taxon>
        <taxon>Metazoa</taxon>
        <taxon>Spiralia</taxon>
        <taxon>Gnathifera</taxon>
        <taxon>Rotifera</taxon>
        <taxon>Eurotatoria</taxon>
        <taxon>Bdelloidea</taxon>
        <taxon>Adinetida</taxon>
        <taxon>Adinetidae</taxon>
        <taxon>Adineta</taxon>
    </lineage>
</organism>
<sequence length="81" mass="9787">LFETNDPVPWNWLETGNNYTLKCPENKWEDPPYRTKAIFRWDRKINRTSRLSDRTLCMSAHQGEKNSMTGEAIYRHYDVHR</sequence>
<accession>A0A815XYH6</accession>
<evidence type="ECO:0000313" key="1">
    <source>
        <dbReference type="EMBL" id="CAF1563539.1"/>
    </source>
</evidence>
<feature type="non-terminal residue" evidence="1">
    <location>
        <position position="1"/>
    </location>
</feature>
<dbReference type="OrthoDB" id="10058589at2759"/>
<proteinExistence type="predicted"/>
<evidence type="ECO:0000313" key="2">
    <source>
        <dbReference type="Proteomes" id="UP000663852"/>
    </source>
</evidence>
<dbReference type="AlphaFoldDB" id="A0A815XYH6"/>
<protein>
    <submittedName>
        <fullName evidence="1">Uncharacterized protein</fullName>
    </submittedName>
</protein>
<dbReference type="Gene3D" id="3.20.20.80">
    <property type="entry name" value="Glycosidases"/>
    <property type="match status" value="1"/>
</dbReference>
<dbReference type="EMBL" id="CAJNOJ010003259">
    <property type="protein sequence ID" value="CAF1563539.1"/>
    <property type="molecule type" value="Genomic_DNA"/>
</dbReference>